<accession>H8FRJ2</accession>
<dbReference type="AlphaFoldDB" id="H8FRJ2"/>
<protein>
    <submittedName>
        <fullName evidence="1">Uncharacterized protein</fullName>
    </submittedName>
</protein>
<reference evidence="1 2" key="1">
    <citation type="journal article" date="2012" name="J. Bacteriol.">
        <title>Draft Genome Sequence of the Purple Photosynthetic Bacterium Phaeospirillum molischianum DSM120, a Particularly Versatile Bacterium.</title>
        <authorList>
            <person name="Duquesne K."/>
            <person name="Prima V."/>
            <person name="Ji B."/>
            <person name="Rouy Z."/>
            <person name="Medigue C."/>
            <person name="Talla E."/>
            <person name="Sturgis J.N."/>
        </authorList>
    </citation>
    <scope>NUCLEOTIDE SEQUENCE [LARGE SCALE GENOMIC DNA]</scope>
    <source>
        <strain evidence="2">DSM120</strain>
    </source>
</reference>
<evidence type="ECO:0000313" key="1">
    <source>
        <dbReference type="EMBL" id="CCG40980.1"/>
    </source>
</evidence>
<keyword evidence="2" id="KW-1185">Reference proteome</keyword>
<dbReference type="EMBL" id="CAHP01000015">
    <property type="protein sequence ID" value="CCG40980.1"/>
    <property type="molecule type" value="Genomic_DNA"/>
</dbReference>
<name>H8FRJ2_MAGML</name>
<comment type="caution">
    <text evidence="1">The sequence shown here is derived from an EMBL/GenBank/DDBJ whole genome shotgun (WGS) entry which is preliminary data.</text>
</comment>
<evidence type="ECO:0000313" key="2">
    <source>
        <dbReference type="Proteomes" id="UP000004169"/>
    </source>
</evidence>
<organism evidence="1 2">
    <name type="scientific">Magnetospirillum molischianum DSM 120</name>
    <dbReference type="NCBI Taxonomy" id="1150626"/>
    <lineage>
        <taxon>Bacteria</taxon>
        <taxon>Pseudomonadati</taxon>
        <taxon>Pseudomonadota</taxon>
        <taxon>Alphaproteobacteria</taxon>
        <taxon>Rhodospirillales</taxon>
        <taxon>Rhodospirillaceae</taxon>
        <taxon>Magnetospirillum</taxon>
    </lineage>
</organism>
<sequence>MTLFGQIVDKKVSYDVECEGSNGKIKLTRFELQ</sequence>
<proteinExistence type="predicted"/>
<gene>
    <name evidence="1" type="ORF">PHAMO_220098</name>
</gene>
<dbReference type="Proteomes" id="UP000004169">
    <property type="component" value="Unassembled WGS sequence"/>
</dbReference>